<evidence type="ECO:0000313" key="1">
    <source>
        <dbReference type="EMBL" id="KAJ8355588.1"/>
    </source>
</evidence>
<dbReference type="OrthoDB" id="10536110at2759"/>
<comment type="caution">
    <text evidence="1">The sequence shown here is derived from an EMBL/GenBank/DDBJ whole genome shotgun (WGS) entry which is preliminary data.</text>
</comment>
<accession>A0A9Q1FCN5</accession>
<name>A0A9Q1FCN5_SYNKA</name>
<dbReference type="AlphaFoldDB" id="A0A9Q1FCN5"/>
<sequence>MVSFPLPNHLAVVLVSGRSRCCQLGFWKRADGGGRGGGEGNGGCGPERAQPYCATSPEGGEFPRLLINTPTPLKSHLPCGRWWRQTSA</sequence>
<dbReference type="Proteomes" id="UP001152622">
    <property type="component" value="Chromosome 6"/>
</dbReference>
<dbReference type="EMBL" id="JAINUF010000006">
    <property type="protein sequence ID" value="KAJ8355588.1"/>
    <property type="molecule type" value="Genomic_DNA"/>
</dbReference>
<keyword evidence="2" id="KW-1185">Reference proteome</keyword>
<gene>
    <name evidence="1" type="ORF">SKAU_G00183820</name>
</gene>
<protein>
    <submittedName>
        <fullName evidence="1">Uncharacterized protein</fullName>
    </submittedName>
</protein>
<reference evidence="1" key="1">
    <citation type="journal article" date="2023" name="Science">
        <title>Genome structures resolve the early diversification of teleost fishes.</title>
        <authorList>
            <person name="Parey E."/>
            <person name="Louis A."/>
            <person name="Montfort J."/>
            <person name="Bouchez O."/>
            <person name="Roques C."/>
            <person name="Iampietro C."/>
            <person name="Lluch J."/>
            <person name="Castinel A."/>
            <person name="Donnadieu C."/>
            <person name="Desvignes T."/>
            <person name="Floi Bucao C."/>
            <person name="Jouanno E."/>
            <person name="Wen M."/>
            <person name="Mejri S."/>
            <person name="Dirks R."/>
            <person name="Jansen H."/>
            <person name="Henkel C."/>
            <person name="Chen W.J."/>
            <person name="Zahm M."/>
            <person name="Cabau C."/>
            <person name="Klopp C."/>
            <person name="Thompson A.W."/>
            <person name="Robinson-Rechavi M."/>
            <person name="Braasch I."/>
            <person name="Lecointre G."/>
            <person name="Bobe J."/>
            <person name="Postlethwait J.H."/>
            <person name="Berthelot C."/>
            <person name="Roest Crollius H."/>
            <person name="Guiguen Y."/>
        </authorList>
    </citation>
    <scope>NUCLEOTIDE SEQUENCE</scope>
    <source>
        <strain evidence="1">WJC10195</strain>
    </source>
</reference>
<organism evidence="1 2">
    <name type="scientific">Synaphobranchus kaupii</name>
    <name type="common">Kaup's arrowtooth eel</name>
    <dbReference type="NCBI Taxonomy" id="118154"/>
    <lineage>
        <taxon>Eukaryota</taxon>
        <taxon>Metazoa</taxon>
        <taxon>Chordata</taxon>
        <taxon>Craniata</taxon>
        <taxon>Vertebrata</taxon>
        <taxon>Euteleostomi</taxon>
        <taxon>Actinopterygii</taxon>
        <taxon>Neopterygii</taxon>
        <taxon>Teleostei</taxon>
        <taxon>Anguilliformes</taxon>
        <taxon>Synaphobranchidae</taxon>
        <taxon>Synaphobranchus</taxon>
    </lineage>
</organism>
<evidence type="ECO:0000313" key="2">
    <source>
        <dbReference type="Proteomes" id="UP001152622"/>
    </source>
</evidence>
<proteinExistence type="predicted"/>